<dbReference type="Proteomes" id="UP000177369">
    <property type="component" value="Unassembled WGS sequence"/>
</dbReference>
<accession>A0A1F5G6C3</accession>
<dbReference type="Gene3D" id="3.30.70.60">
    <property type="match status" value="1"/>
</dbReference>
<reference evidence="2 3" key="1">
    <citation type="journal article" date="2016" name="Nat. Commun.">
        <title>Thousands of microbial genomes shed light on interconnected biogeochemical processes in an aquifer system.</title>
        <authorList>
            <person name="Anantharaman K."/>
            <person name="Brown C.T."/>
            <person name="Hug L.A."/>
            <person name="Sharon I."/>
            <person name="Castelle C.J."/>
            <person name="Probst A.J."/>
            <person name="Thomas B.C."/>
            <person name="Singh A."/>
            <person name="Wilkins M.J."/>
            <person name="Karaoz U."/>
            <person name="Brodie E.L."/>
            <person name="Williams K.H."/>
            <person name="Hubbard S.S."/>
            <person name="Banfield J.F."/>
        </authorList>
    </citation>
    <scope>NUCLEOTIDE SEQUENCE [LARGE SCALE GENOMIC DNA]</scope>
</reference>
<dbReference type="InterPro" id="IPR014717">
    <property type="entry name" value="Transl_elong_EF1B/ribsomal_bS6"/>
</dbReference>
<keyword evidence="1" id="KW-0812">Transmembrane</keyword>
<evidence type="ECO:0000313" key="2">
    <source>
        <dbReference type="EMBL" id="OGD87430.1"/>
    </source>
</evidence>
<organism evidence="2 3">
    <name type="scientific">Candidatus Curtissbacteria bacterium RIFCSPHIGHO2_02_FULL_40_16b</name>
    <dbReference type="NCBI Taxonomy" id="1797714"/>
    <lineage>
        <taxon>Bacteria</taxon>
        <taxon>Candidatus Curtissiibacteriota</taxon>
    </lineage>
</organism>
<proteinExistence type="predicted"/>
<gene>
    <name evidence="2" type="ORF">A3D04_00025</name>
</gene>
<keyword evidence="1" id="KW-1133">Transmembrane helix</keyword>
<dbReference type="EMBL" id="MFBD01000048">
    <property type="protein sequence ID" value="OGD87430.1"/>
    <property type="molecule type" value="Genomic_DNA"/>
</dbReference>
<evidence type="ECO:0008006" key="4">
    <source>
        <dbReference type="Google" id="ProtNLM"/>
    </source>
</evidence>
<keyword evidence="1" id="KW-0472">Membrane</keyword>
<dbReference type="AlphaFoldDB" id="A0A1F5G6C3"/>
<protein>
    <recommendedName>
        <fullName evidence="4">Pilus assembly protein PilO</fullName>
    </recommendedName>
</protein>
<evidence type="ECO:0000313" key="3">
    <source>
        <dbReference type="Proteomes" id="UP000177369"/>
    </source>
</evidence>
<feature type="transmembrane region" description="Helical" evidence="1">
    <location>
        <begin position="20"/>
        <end position="42"/>
    </location>
</feature>
<name>A0A1F5G6C3_9BACT</name>
<evidence type="ECO:0000256" key="1">
    <source>
        <dbReference type="SAM" id="Phobius"/>
    </source>
</evidence>
<comment type="caution">
    <text evidence="2">The sequence shown here is derived from an EMBL/GenBank/DDBJ whole genome shotgun (WGS) entry which is preliminary data.</text>
</comment>
<sequence>MDLSKVKFSKVSEGQDVAKILEIGIPIGGIIISILIAVLIIWPKINEILELKADNEQLAGRATILEQKAEILANLNQSELEDQLAAAELLLPSDNNVFGLLRQIEDSASATGVLLTKIEAVTGTFGSAKTIRAPVSAKSTGGGDSPRVEVRLSLTSEYQSLLEFLARLYSFSRVVSIDSIGITASREESTQLSTSFSVNAHWRELPQSLGSIEAPVEELTSKEEELLRNVQSPETFVAPTVPSVPTGRGNPFDPY</sequence>
<dbReference type="STRING" id="1797714.A3D04_00025"/>